<feature type="transmembrane region" description="Helical" evidence="8">
    <location>
        <begin position="306"/>
        <end position="329"/>
    </location>
</feature>
<dbReference type="Pfam" id="PF01235">
    <property type="entry name" value="Na_Ala_symp"/>
    <property type="match status" value="1"/>
</dbReference>
<feature type="transmembrane region" description="Helical" evidence="8">
    <location>
        <begin position="259"/>
        <end position="275"/>
    </location>
</feature>
<proteinExistence type="inferred from homology"/>
<keyword evidence="5 8" id="KW-0812">Transmembrane</keyword>
<gene>
    <name evidence="9" type="ORF">K4G66_28595</name>
</gene>
<evidence type="ECO:0000256" key="4">
    <source>
        <dbReference type="ARBA" id="ARBA00022475"/>
    </source>
</evidence>
<feature type="transmembrane region" description="Helical" evidence="8">
    <location>
        <begin position="14"/>
        <end position="34"/>
    </location>
</feature>
<comment type="subcellular location">
    <subcellularLocation>
        <location evidence="1 8">Cell membrane</location>
        <topology evidence="1 8">Multi-pass membrane protein</topology>
    </subcellularLocation>
</comment>
<dbReference type="PANTHER" id="PTHR30330">
    <property type="entry name" value="AGSS FAMILY TRANSPORTER, SODIUM-ALANINE"/>
    <property type="match status" value="1"/>
</dbReference>
<dbReference type="InterPro" id="IPR001463">
    <property type="entry name" value="Na/Ala_symport"/>
</dbReference>
<dbReference type="PROSITE" id="PS00873">
    <property type="entry name" value="NA_ALANINE_SYMP"/>
    <property type="match status" value="1"/>
</dbReference>
<feature type="transmembrane region" description="Helical" evidence="8">
    <location>
        <begin position="398"/>
        <end position="417"/>
    </location>
</feature>
<dbReference type="PANTHER" id="PTHR30330:SF3">
    <property type="entry name" value="TRANSCRIPTIONAL REGULATOR, LRP FAMILY"/>
    <property type="match status" value="1"/>
</dbReference>
<sequence>MKEIEFILTKFSDYAWGTPLLVLLLGGGFFFMIFSRFLPFRHFGHAINVLRGKYDDPDDPGDISHFEALSSALAATVGMGNIGGVAVAITMGGPGALFWMWVSAFVGMATKFFTCTLAIMYRGKDSAGRVQGGPMYVIEEGLGKKWKPLAIFFCIAGLFGPLPAFNANQLTQIVRDVILIPNGIVETPTFTSNLIAGLILASVVSLVIFGGIKRIARVASRLVPFMVIVYVASVLYIMLTNVDQILPCLLLVVEDAFSGNAVLGGAVGSVIVVGAKRAAFSNEAGIGTAPMAHGAAKTHEPVREGLVAMLGPAIDTLVVCTMTALAILITDVWRTTDADGVTLTVNAFNKALPYNNFGGYLLMISVLCFSLSSLFTLSYYGTKCFSYLAGAHRAHYFNYFYVFVIIISSVASLTAVISLVDGMYALMAFPTMTSALLLAPKVREAAKDYFARLHQPIAKETVK</sequence>
<evidence type="ECO:0000256" key="8">
    <source>
        <dbReference type="RuleBase" id="RU363064"/>
    </source>
</evidence>
<comment type="similarity">
    <text evidence="2 8">Belongs to the alanine or glycine:cation symporter (AGCS) (TC 2.A.25) family.</text>
</comment>
<feature type="transmembrane region" description="Helical" evidence="8">
    <location>
        <begin position="149"/>
        <end position="170"/>
    </location>
</feature>
<feature type="transmembrane region" description="Helical" evidence="8">
    <location>
        <begin position="72"/>
        <end position="92"/>
    </location>
</feature>
<keyword evidence="6 8" id="KW-1133">Transmembrane helix</keyword>
<feature type="transmembrane region" description="Helical" evidence="8">
    <location>
        <begin position="190"/>
        <end position="210"/>
    </location>
</feature>
<evidence type="ECO:0000256" key="3">
    <source>
        <dbReference type="ARBA" id="ARBA00022448"/>
    </source>
</evidence>
<evidence type="ECO:0000256" key="5">
    <source>
        <dbReference type="ARBA" id="ARBA00022692"/>
    </source>
</evidence>
<evidence type="ECO:0000256" key="6">
    <source>
        <dbReference type="ARBA" id="ARBA00022989"/>
    </source>
</evidence>
<keyword evidence="7 8" id="KW-0472">Membrane</keyword>
<dbReference type="GO" id="GO:0005283">
    <property type="term" value="F:amino acid:sodium symporter activity"/>
    <property type="evidence" value="ECO:0007669"/>
    <property type="project" value="InterPro"/>
</dbReference>
<dbReference type="GO" id="GO:0005886">
    <property type="term" value="C:plasma membrane"/>
    <property type="evidence" value="ECO:0007669"/>
    <property type="project" value="UniProtKB-SubCell"/>
</dbReference>
<dbReference type="PRINTS" id="PR00175">
    <property type="entry name" value="NAALASMPORT"/>
</dbReference>
<feature type="transmembrane region" description="Helical" evidence="8">
    <location>
        <begin position="357"/>
        <end position="377"/>
    </location>
</feature>
<dbReference type="Gene3D" id="1.20.1740.10">
    <property type="entry name" value="Amino acid/polyamine transporter I"/>
    <property type="match status" value="1"/>
</dbReference>
<feature type="transmembrane region" description="Helical" evidence="8">
    <location>
        <begin position="222"/>
        <end position="239"/>
    </location>
</feature>
<evidence type="ECO:0000256" key="2">
    <source>
        <dbReference type="ARBA" id="ARBA00009261"/>
    </source>
</evidence>
<keyword evidence="3 8" id="KW-0813">Transport</keyword>
<accession>A0AA49JG07</accession>
<dbReference type="NCBIfam" id="TIGR00835">
    <property type="entry name" value="agcS"/>
    <property type="match status" value="1"/>
</dbReference>
<dbReference type="EMBL" id="CP120682">
    <property type="protein sequence ID" value="WKN36324.1"/>
    <property type="molecule type" value="Genomic_DNA"/>
</dbReference>
<name>A0AA49JG07_9BACT</name>
<evidence type="ECO:0000313" key="9">
    <source>
        <dbReference type="EMBL" id="WKN36324.1"/>
    </source>
</evidence>
<reference evidence="9" key="2">
    <citation type="journal article" date="2024" name="Antonie Van Leeuwenhoek">
        <title>Roseihalotalea indica gen. nov., sp. nov., a halophilic Bacteroidetes from mesopelagic Southwest Indian Ocean with higher carbohydrate metabolic potential.</title>
        <authorList>
            <person name="Chen B."/>
            <person name="Zhang M."/>
            <person name="Lin D."/>
            <person name="Ye J."/>
            <person name="Tang K."/>
        </authorList>
    </citation>
    <scope>NUCLEOTIDE SEQUENCE</scope>
    <source>
        <strain evidence="9">TK19036</strain>
    </source>
</reference>
<keyword evidence="8" id="KW-0769">Symport</keyword>
<feature type="transmembrane region" description="Helical" evidence="8">
    <location>
        <begin position="423"/>
        <end position="442"/>
    </location>
</feature>
<evidence type="ECO:0000256" key="7">
    <source>
        <dbReference type="ARBA" id="ARBA00023136"/>
    </source>
</evidence>
<reference evidence="9" key="1">
    <citation type="journal article" date="2023" name="Comput. Struct. Biotechnol. J.">
        <title>Discovery of a novel marine Bacteroidetes with a rich repertoire of carbohydrate-active enzymes.</title>
        <authorList>
            <person name="Chen B."/>
            <person name="Liu G."/>
            <person name="Chen Q."/>
            <person name="Wang H."/>
            <person name="Liu L."/>
            <person name="Tang K."/>
        </authorList>
    </citation>
    <scope>NUCLEOTIDE SEQUENCE</scope>
    <source>
        <strain evidence="9">TK19036</strain>
    </source>
</reference>
<protein>
    <submittedName>
        <fullName evidence="9">Alanine/glycine:cation symporter family protein</fullName>
    </submittedName>
</protein>
<keyword evidence="4 8" id="KW-1003">Cell membrane</keyword>
<evidence type="ECO:0000256" key="1">
    <source>
        <dbReference type="ARBA" id="ARBA00004651"/>
    </source>
</evidence>
<dbReference type="AlphaFoldDB" id="A0AA49JG07"/>
<organism evidence="9">
    <name type="scientific">Roseihalotalea indica</name>
    <dbReference type="NCBI Taxonomy" id="2867963"/>
    <lineage>
        <taxon>Bacteria</taxon>
        <taxon>Pseudomonadati</taxon>
        <taxon>Bacteroidota</taxon>
        <taxon>Cytophagia</taxon>
        <taxon>Cytophagales</taxon>
        <taxon>Catalimonadaceae</taxon>
        <taxon>Roseihalotalea</taxon>
    </lineage>
</organism>
<feature type="transmembrane region" description="Helical" evidence="8">
    <location>
        <begin position="98"/>
        <end position="121"/>
    </location>
</feature>